<keyword evidence="9" id="KW-0408">Iron</keyword>
<gene>
    <name evidence="12" type="ORF">METZ01_LOCUS18892</name>
</gene>
<sequence>MNNNDESSFVFRQLFDKDTGTFTYLMFDSDTLEGLIIDPVKEQFDRSLQFIEELGIELKYAIDTHVHADHITSSRMLRDATGAKSTFGENSSVQGADIRLNDGDELEFGHFKLKAISTPGHTDACTSFYTEGRLFTGDSLLIRGCGRTDFQQGDPEKLFNSITQKLYAYPDSTLVYPGHDYLGRTASCIKEEKSFNPRIHSGQTLEKFVQIMNNLNLPKPKRIDEAIPLNLKCGFSLELGHVNEDNFTMHDLHQLLDKLTPTERVIDVRKPNEYDQGHVPGSLNIPMGNEREFIDEIRGYDRVFLHCHSGRRAQTVYTMLSMQGLENLVCINSSGMADWHQAAFPVEQ</sequence>
<dbReference type="GO" id="GO:0070813">
    <property type="term" value="P:hydrogen sulfide metabolic process"/>
    <property type="evidence" value="ECO:0007669"/>
    <property type="project" value="TreeGrafter"/>
</dbReference>
<dbReference type="Pfam" id="PF00753">
    <property type="entry name" value="Lactamase_B"/>
    <property type="match status" value="1"/>
</dbReference>
<dbReference type="InterPro" id="IPR051682">
    <property type="entry name" value="Mito_Persulfide_Diox"/>
</dbReference>
<evidence type="ECO:0000313" key="12">
    <source>
        <dbReference type="EMBL" id="SUZ66038.1"/>
    </source>
</evidence>
<keyword evidence="6" id="KW-0223">Dioxygenase</keyword>
<dbReference type="Pfam" id="PF00581">
    <property type="entry name" value="Rhodanese"/>
    <property type="match status" value="1"/>
</dbReference>
<evidence type="ECO:0000256" key="10">
    <source>
        <dbReference type="ARBA" id="ARBA00023128"/>
    </source>
</evidence>
<keyword evidence="10" id="KW-0496">Mitochondrion</keyword>
<accession>A0A381PI14</accession>
<name>A0A381PI14_9ZZZZ</name>
<reference evidence="12" key="1">
    <citation type="submission" date="2018-05" db="EMBL/GenBank/DDBJ databases">
        <authorList>
            <person name="Lanie J.A."/>
            <person name="Ng W.-L."/>
            <person name="Kazmierczak K.M."/>
            <person name="Andrzejewski T.M."/>
            <person name="Davidsen T.M."/>
            <person name="Wayne K.J."/>
            <person name="Tettelin H."/>
            <person name="Glass J.I."/>
            <person name="Rusch D."/>
            <person name="Podicherti R."/>
            <person name="Tsui H.-C.T."/>
            <person name="Winkler M.E."/>
        </authorList>
    </citation>
    <scope>NUCLEOTIDE SEQUENCE</scope>
</reference>
<dbReference type="InterPro" id="IPR044528">
    <property type="entry name" value="POD-like_MBL-fold"/>
</dbReference>
<keyword evidence="4" id="KW-0479">Metal-binding</keyword>
<dbReference type="EMBL" id="UINC01000974">
    <property type="protein sequence ID" value="SUZ66038.1"/>
    <property type="molecule type" value="Genomic_DNA"/>
</dbReference>
<evidence type="ECO:0000256" key="4">
    <source>
        <dbReference type="ARBA" id="ARBA00022723"/>
    </source>
</evidence>
<dbReference type="PANTHER" id="PTHR43084">
    <property type="entry name" value="PERSULFIDE DIOXYGENASE ETHE1"/>
    <property type="match status" value="1"/>
</dbReference>
<dbReference type="Gene3D" id="3.40.250.10">
    <property type="entry name" value="Rhodanese-like domain"/>
    <property type="match status" value="1"/>
</dbReference>
<dbReference type="GO" id="GO:0050313">
    <property type="term" value="F:sulfur dioxygenase activity"/>
    <property type="evidence" value="ECO:0007669"/>
    <property type="project" value="InterPro"/>
</dbReference>
<dbReference type="GO" id="GO:0006749">
    <property type="term" value="P:glutathione metabolic process"/>
    <property type="evidence" value="ECO:0007669"/>
    <property type="project" value="InterPro"/>
</dbReference>
<evidence type="ECO:0000256" key="2">
    <source>
        <dbReference type="ARBA" id="ARBA00004173"/>
    </source>
</evidence>
<dbReference type="InterPro" id="IPR036866">
    <property type="entry name" value="RibonucZ/Hydroxyglut_hydro"/>
</dbReference>
<dbReference type="PANTHER" id="PTHR43084:SF1">
    <property type="entry name" value="PERSULFIDE DIOXYGENASE ETHE1, MITOCHONDRIAL"/>
    <property type="match status" value="1"/>
</dbReference>
<dbReference type="GO" id="GO:0005739">
    <property type="term" value="C:mitochondrion"/>
    <property type="evidence" value="ECO:0007669"/>
    <property type="project" value="UniProtKB-SubCell"/>
</dbReference>
<comment type="similarity">
    <text evidence="3">Belongs to the metallo-beta-lactamase superfamily. Glyoxalase II family.</text>
</comment>
<evidence type="ECO:0000256" key="1">
    <source>
        <dbReference type="ARBA" id="ARBA00001954"/>
    </source>
</evidence>
<dbReference type="CDD" id="cd00158">
    <property type="entry name" value="RHOD"/>
    <property type="match status" value="1"/>
</dbReference>
<dbReference type="SUPFAM" id="SSF56281">
    <property type="entry name" value="Metallo-hydrolase/oxidoreductase"/>
    <property type="match status" value="1"/>
</dbReference>
<dbReference type="InterPro" id="IPR001763">
    <property type="entry name" value="Rhodanese-like_dom"/>
</dbReference>
<organism evidence="12">
    <name type="scientific">marine metagenome</name>
    <dbReference type="NCBI Taxonomy" id="408172"/>
    <lineage>
        <taxon>unclassified sequences</taxon>
        <taxon>metagenomes</taxon>
        <taxon>ecological metagenomes</taxon>
    </lineage>
</organism>
<feature type="domain" description="Rhodanese" evidence="11">
    <location>
        <begin position="259"/>
        <end position="348"/>
    </location>
</feature>
<dbReference type="Gene3D" id="3.60.15.10">
    <property type="entry name" value="Ribonuclease Z/Hydroxyacylglutathione hydrolase-like"/>
    <property type="match status" value="1"/>
</dbReference>
<dbReference type="PROSITE" id="PS50206">
    <property type="entry name" value="RHODANESE_3"/>
    <property type="match status" value="1"/>
</dbReference>
<evidence type="ECO:0000256" key="3">
    <source>
        <dbReference type="ARBA" id="ARBA00006759"/>
    </source>
</evidence>
<dbReference type="SMART" id="SM00450">
    <property type="entry name" value="RHOD"/>
    <property type="match status" value="1"/>
</dbReference>
<dbReference type="SMART" id="SM00849">
    <property type="entry name" value="Lactamase_B"/>
    <property type="match status" value="1"/>
</dbReference>
<protein>
    <recommendedName>
        <fullName evidence="11">Rhodanese domain-containing protein</fullName>
    </recommendedName>
</protein>
<evidence type="ECO:0000256" key="9">
    <source>
        <dbReference type="ARBA" id="ARBA00023004"/>
    </source>
</evidence>
<keyword evidence="8" id="KW-0560">Oxidoreductase</keyword>
<comment type="cofactor">
    <cofactor evidence="1">
        <name>Fe(2+)</name>
        <dbReference type="ChEBI" id="CHEBI:29033"/>
    </cofactor>
</comment>
<dbReference type="SUPFAM" id="SSF52821">
    <property type="entry name" value="Rhodanese/Cell cycle control phosphatase"/>
    <property type="match status" value="1"/>
</dbReference>
<proteinExistence type="inferred from homology"/>
<dbReference type="GO" id="GO:0046872">
    <property type="term" value="F:metal ion binding"/>
    <property type="evidence" value="ECO:0007669"/>
    <property type="project" value="UniProtKB-KW"/>
</dbReference>
<keyword evidence="5" id="KW-0809">Transit peptide</keyword>
<dbReference type="InterPro" id="IPR001279">
    <property type="entry name" value="Metallo-B-lactamas"/>
</dbReference>
<evidence type="ECO:0000256" key="8">
    <source>
        <dbReference type="ARBA" id="ARBA00023002"/>
    </source>
</evidence>
<keyword evidence="7" id="KW-0007">Acetylation</keyword>
<evidence type="ECO:0000256" key="5">
    <source>
        <dbReference type="ARBA" id="ARBA00022946"/>
    </source>
</evidence>
<dbReference type="CDD" id="cd07724">
    <property type="entry name" value="POD-like_MBL-fold"/>
    <property type="match status" value="1"/>
</dbReference>
<comment type="subcellular location">
    <subcellularLocation>
        <location evidence="2">Mitochondrion</location>
    </subcellularLocation>
</comment>
<evidence type="ECO:0000259" key="11">
    <source>
        <dbReference type="PROSITE" id="PS50206"/>
    </source>
</evidence>
<evidence type="ECO:0000256" key="6">
    <source>
        <dbReference type="ARBA" id="ARBA00022964"/>
    </source>
</evidence>
<dbReference type="AlphaFoldDB" id="A0A381PI14"/>
<dbReference type="FunFam" id="3.60.15.10:FF:000013">
    <property type="entry name" value="Persulfide dioxygenase ETHE1, mitochondrial"/>
    <property type="match status" value="1"/>
</dbReference>
<evidence type="ECO:0000256" key="7">
    <source>
        <dbReference type="ARBA" id="ARBA00022990"/>
    </source>
</evidence>
<dbReference type="InterPro" id="IPR036873">
    <property type="entry name" value="Rhodanese-like_dom_sf"/>
</dbReference>